<dbReference type="AlphaFoldDB" id="A0A0M0JB87"/>
<evidence type="ECO:0000313" key="2">
    <source>
        <dbReference type="EMBL" id="KOO23841.1"/>
    </source>
</evidence>
<accession>A0A0M0JB87</accession>
<evidence type="ECO:0000313" key="3">
    <source>
        <dbReference type="Proteomes" id="UP000037460"/>
    </source>
</evidence>
<reference evidence="3" key="1">
    <citation type="journal article" date="2015" name="PLoS Genet.">
        <title>Genome Sequence and Transcriptome Analyses of Chrysochromulina tobin: Metabolic Tools for Enhanced Algal Fitness in the Prominent Order Prymnesiales (Haptophyceae).</title>
        <authorList>
            <person name="Hovde B.T."/>
            <person name="Deodato C.R."/>
            <person name="Hunsperger H.M."/>
            <person name="Ryken S.A."/>
            <person name="Yost W."/>
            <person name="Jha R.K."/>
            <person name="Patterson J."/>
            <person name="Monnat R.J. Jr."/>
            <person name="Barlow S.B."/>
            <person name="Starkenburg S.R."/>
            <person name="Cattolico R.A."/>
        </authorList>
    </citation>
    <scope>NUCLEOTIDE SEQUENCE</scope>
    <source>
        <strain evidence="3">CCMP291</strain>
    </source>
</reference>
<feature type="compositionally biased region" description="Basic and acidic residues" evidence="1">
    <location>
        <begin position="221"/>
        <end position="237"/>
    </location>
</feature>
<evidence type="ECO:0000256" key="1">
    <source>
        <dbReference type="SAM" id="MobiDB-lite"/>
    </source>
</evidence>
<proteinExistence type="predicted"/>
<keyword evidence="3" id="KW-1185">Reference proteome</keyword>
<protein>
    <submittedName>
        <fullName evidence="2">Uncharacterized protein</fullName>
    </submittedName>
</protein>
<comment type="caution">
    <text evidence="2">The sequence shown here is derived from an EMBL/GenBank/DDBJ whole genome shotgun (WGS) entry which is preliminary data.</text>
</comment>
<dbReference type="Proteomes" id="UP000037460">
    <property type="component" value="Unassembled WGS sequence"/>
</dbReference>
<sequence>MMPYSKQMEDDFLREFNSAEHHEELLRIARSIGDFDGVDWSKEALAAVRIVGVDDYGITVEEVLCSSHDQRCIAVPLHVDWPTFPCPQCAADMRTAFAQLSMRALDAHQTELPPVYADQQRQLDAEMALMNRQFGKLLKFYALRHLRDAFAPTEQLEKATLSQLNFEGLSLECETILLGDEELGGVLKRFRWSGSVLYDTPCRSAEEVEDRLIAMFTDETETTRDAARTRDAERTRDAAPPPAQADNYEAAAKAAWLARLNPPAWGRGQWFGGASSSPRHAASATRYTSWPPESPEATQM</sequence>
<dbReference type="EMBL" id="JWZX01003152">
    <property type="protein sequence ID" value="KOO23841.1"/>
    <property type="molecule type" value="Genomic_DNA"/>
</dbReference>
<feature type="region of interest" description="Disordered" evidence="1">
    <location>
        <begin position="216"/>
        <end position="246"/>
    </location>
</feature>
<feature type="region of interest" description="Disordered" evidence="1">
    <location>
        <begin position="271"/>
        <end position="300"/>
    </location>
</feature>
<gene>
    <name evidence="2" type="ORF">Ctob_000772</name>
</gene>
<organism evidence="2 3">
    <name type="scientific">Chrysochromulina tobinii</name>
    <dbReference type="NCBI Taxonomy" id="1460289"/>
    <lineage>
        <taxon>Eukaryota</taxon>
        <taxon>Haptista</taxon>
        <taxon>Haptophyta</taxon>
        <taxon>Prymnesiophyceae</taxon>
        <taxon>Prymnesiales</taxon>
        <taxon>Chrysochromulinaceae</taxon>
        <taxon>Chrysochromulina</taxon>
    </lineage>
</organism>
<name>A0A0M0JB87_9EUKA</name>